<keyword evidence="1" id="KW-0175">Coiled coil</keyword>
<dbReference type="AlphaFoldDB" id="A0A8I1EAH1"/>
<dbReference type="EMBL" id="JAEILH010000067">
    <property type="protein sequence ID" value="MBI6628017.1"/>
    <property type="molecule type" value="Genomic_DNA"/>
</dbReference>
<dbReference type="RefSeq" id="WP_184316307.1">
    <property type="nucleotide sequence ID" value="NZ_JAEILH010000067.1"/>
</dbReference>
<dbReference type="Pfam" id="PF13166">
    <property type="entry name" value="AAA_13"/>
    <property type="match status" value="1"/>
</dbReference>
<accession>A0A8I1EAH1</accession>
<sequence length="783" mass="89675">MLKRIKSIQNVGKFKSCKPAAVEFGRITFIYGLNTYGKSTLGDIFSSLRTGKTSAIKARKTIPGDDSKQEITLSFLPEGKNEINVVYSSDSWQNKLPAEVNLHVFDDGFYHDNLFSARQFTRATKEAFSSFVLGEKGVSKAQEISEKNKRKGDLTREAGKLKKNVFNEIPDLAEFLNSAPEANLSELESKIALLRTEYVELRKQKSTSAKILSRKEFRSINWHNEAGVELDALNVALGSSLKPHHEAARNAVAEHIINHFPTDRGAEAWLRQGLSYRKGENCQFCGQYLTIEALDLLSLYEQTFDASYKDNASDISQRLSAAQTKLKRALTDSLRLELERNKEAIVSYPELEGGEYFIKLVELLCKVSDDLYETLHRWDTKLQPLLEEISNLIKRKREVPQDPLPPVDGDEIASIEANLKYLCERYNTLALDLNLVIANFKEQINAQTIDGKIANKEIEGKLIERKILRVKRRDQCDEIIAINKELERLRAEIPRMNNELREEQSDFLKSYYLNLNRHFSRFGSEDFELSKGEDISGHTPVFYLRVKFRGFEVSEKNLEQIFSESDRRALALSVFWAGVTCLDEAERKNAVVVLDDPITSFDCNRMSLAHQEIYDLSLTTRQIIVLSHYDQAVTAYLNVFKNQAAVRLLSIVKNKSSSDLEVLDIDSFVSGEHEKKRELIFKFIYGETNSHSAGDLRVFFEQEISFRFAQQIKATNIFEPNLSDRINRLRDNGVISMQVAQEADKWRLVLNPTHHTWQDNNVEDQRSVARQFMDFVFKELVPA</sequence>
<evidence type="ECO:0000313" key="4">
    <source>
        <dbReference type="Proteomes" id="UP000645865"/>
    </source>
</evidence>
<dbReference type="SUPFAM" id="SSF52540">
    <property type="entry name" value="P-loop containing nucleoside triphosphate hydrolases"/>
    <property type="match status" value="1"/>
</dbReference>
<evidence type="ECO:0000256" key="1">
    <source>
        <dbReference type="SAM" id="Coils"/>
    </source>
</evidence>
<feature type="coiled-coil region" evidence="1">
    <location>
        <begin position="144"/>
        <end position="204"/>
    </location>
</feature>
<dbReference type="GO" id="GO:0006302">
    <property type="term" value="P:double-strand break repair"/>
    <property type="evidence" value="ECO:0007669"/>
    <property type="project" value="TreeGrafter"/>
</dbReference>
<feature type="coiled-coil region" evidence="1">
    <location>
        <begin position="472"/>
        <end position="506"/>
    </location>
</feature>
<evidence type="ECO:0000313" key="3">
    <source>
        <dbReference type="EMBL" id="MBI6628017.1"/>
    </source>
</evidence>
<name>A0A8I1EAH1_9PSED</name>
<gene>
    <name evidence="3" type="ORF">YA0853_30850</name>
</gene>
<evidence type="ECO:0000259" key="2">
    <source>
        <dbReference type="Pfam" id="PF13166"/>
    </source>
</evidence>
<organism evidence="3 4">
    <name type="scientific">Pseudomonas rhodesiae</name>
    <dbReference type="NCBI Taxonomy" id="76760"/>
    <lineage>
        <taxon>Bacteria</taxon>
        <taxon>Pseudomonadati</taxon>
        <taxon>Pseudomonadota</taxon>
        <taxon>Gammaproteobacteria</taxon>
        <taxon>Pseudomonadales</taxon>
        <taxon>Pseudomonadaceae</taxon>
        <taxon>Pseudomonas</taxon>
    </lineage>
</organism>
<dbReference type="Gene3D" id="3.40.50.300">
    <property type="entry name" value="P-loop containing nucleotide triphosphate hydrolases"/>
    <property type="match status" value="1"/>
</dbReference>
<proteinExistence type="predicted"/>
<reference evidence="3" key="1">
    <citation type="submission" date="2020-12" db="EMBL/GenBank/DDBJ databases">
        <title>Comparative genomic insights into the epidemiology and virulence of plant pathogenic Pseudomonads from Turkey.</title>
        <authorList>
            <person name="Dillon M."/>
            <person name="Ruiz-Bedoya T."/>
            <person name="Bendalovic-Torma C."/>
            <person name="Guttman K.M."/>
            <person name="Kwak H."/>
            <person name="Middleton M.A."/>
            <person name="Wang P.W."/>
            <person name="Horuz S."/>
            <person name="Aysan Y."/>
            <person name="Guttman D.S."/>
        </authorList>
    </citation>
    <scope>NUCLEOTIDE SEQUENCE</scope>
    <source>
        <strain evidence="3">S5_IA_3a</strain>
    </source>
</reference>
<feature type="domain" description="Protein CR006 P-loop" evidence="2">
    <location>
        <begin position="12"/>
        <end position="632"/>
    </location>
</feature>
<dbReference type="PANTHER" id="PTHR32182:SF0">
    <property type="entry name" value="DNA REPLICATION AND REPAIR PROTEIN RECF"/>
    <property type="match status" value="1"/>
</dbReference>
<dbReference type="GO" id="GO:0000731">
    <property type="term" value="P:DNA synthesis involved in DNA repair"/>
    <property type="evidence" value="ECO:0007669"/>
    <property type="project" value="TreeGrafter"/>
</dbReference>
<protein>
    <submittedName>
        <fullName evidence="3">AAA family ATPase</fullName>
    </submittedName>
</protein>
<dbReference type="InterPro" id="IPR027417">
    <property type="entry name" value="P-loop_NTPase"/>
</dbReference>
<comment type="caution">
    <text evidence="3">The sequence shown here is derived from an EMBL/GenBank/DDBJ whole genome shotgun (WGS) entry which is preliminary data.</text>
</comment>
<dbReference type="Proteomes" id="UP000645865">
    <property type="component" value="Unassembled WGS sequence"/>
</dbReference>
<dbReference type="PANTHER" id="PTHR32182">
    <property type="entry name" value="DNA REPLICATION AND REPAIR PROTEIN RECF"/>
    <property type="match status" value="1"/>
</dbReference>
<dbReference type="InterPro" id="IPR026866">
    <property type="entry name" value="CR006_AAA"/>
</dbReference>